<keyword evidence="2" id="KW-1185">Reference proteome</keyword>
<accession>A0A8S1UDK6</accession>
<proteinExistence type="predicted"/>
<dbReference type="EMBL" id="CAJJDP010000038">
    <property type="protein sequence ID" value="CAD8160686.1"/>
    <property type="molecule type" value="Genomic_DNA"/>
</dbReference>
<dbReference type="InterPro" id="IPR050292">
    <property type="entry name" value="Glutamine_Synthetase"/>
</dbReference>
<dbReference type="Proteomes" id="UP000683925">
    <property type="component" value="Unassembled WGS sequence"/>
</dbReference>
<evidence type="ECO:0000313" key="1">
    <source>
        <dbReference type="EMBL" id="CAD8160686.1"/>
    </source>
</evidence>
<dbReference type="PANTHER" id="PTHR20852:SF57">
    <property type="entry name" value="GLUTAMINE SYNTHETASE 2 CYTOPLASMIC"/>
    <property type="match status" value="1"/>
</dbReference>
<gene>
    <name evidence="1" type="ORF">POCTA_138.1.T0380312</name>
</gene>
<dbReference type="PANTHER" id="PTHR20852">
    <property type="entry name" value="GLUTAMINE SYNTHETASE"/>
    <property type="match status" value="1"/>
</dbReference>
<organism evidence="1 2">
    <name type="scientific">Paramecium octaurelia</name>
    <dbReference type="NCBI Taxonomy" id="43137"/>
    <lineage>
        <taxon>Eukaryota</taxon>
        <taxon>Sar</taxon>
        <taxon>Alveolata</taxon>
        <taxon>Ciliophora</taxon>
        <taxon>Intramacronucleata</taxon>
        <taxon>Oligohymenophorea</taxon>
        <taxon>Peniculida</taxon>
        <taxon>Parameciidae</taxon>
        <taxon>Paramecium</taxon>
    </lineage>
</organism>
<dbReference type="OrthoDB" id="1936100at2759"/>
<reference evidence="1" key="1">
    <citation type="submission" date="2021-01" db="EMBL/GenBank/DDBJ databases">
        <authorList>
            <consortium name="Genoscope - CEA"/>
            <person name="William W."/>
        </authorList>
    </citation>
    <scope>NUCLEOTIDE SEQUENCE</scope>
</reference>
<sequence length="194" mass="22641">MLKLHHHNGNFKLELRKALKQEIICGWQDIIQKELGKNLESISTTILNQYQVIGMEVELIAIIRQRIQIYCRQINAYSQRNHLEMIRLYGQKNELTLRSRHETGKYDQFTWGDGSRGSSVRVPIITKELGQGYFEDRRPAANIDPYLVSAALVDVTCLNSEHLKQLNSIFQDSLKPQGQQIFQIQEEQFQQQKE</sequence>
<dbReference type="AlphaFoldDB" id="A0A8S1UDK6"/>
<evidence type="ECO:0000313" key="2">
    <source>
        <dbReference type="Proteomes" id="UP000683925"/>
    </source>
</evidence>
<name>A0A8S1UDK6_PAROT</name>
<protein>
    <submittedName>
        <fullName evidence="1">Uncharacterized protein</fullName>
    </submittedName>
</protein>
<dbReference type="GO" id="GO:0004356">
    <property type="term" value="F:glutamine synthetase activity"/>
    <property type="evidence" value="ECO:0007669"/>
    <property type="project" value="TreeGrafter"/>
</dbReference>
<dbReference type="GO" id="GO:0005737">
    <property type="term" value="C:cytoplasm"/>
    <property type="evidence" value="ECO:0007669"/>
    <property type="project" value="TreeGrafter"/>
</dbReference>
<comment type="caution">
    <text evidence="1">The sequence shown here is derived from an EMBL/GenBank/DDBJ whole genome shotgun (WGS) entry which is preliminary data.</text>
</comment>
<dbReference type="GO" id="GO:0006542">
    <property type="term" value="P:glutamine biosynthetic process"/>
    <property type="evidence" value="ECO:0007669"/>
    <property type="project" value="TreeGrafter"/>
</dbReference>